<evidence type="ECO:0000313" key="4">
    <source>
        <dbReference type="Proteomes" id="UP000553632"/>
    </source>
</evidence>
<gene>
    <name evidence="3" type="ORF">FOZ63_031805</name>
</gene>
<name>A0A7J6RFX1_PEROL</name>
<evidence type="ECO:0000256" key="2">
    <source>
        <dbReference type="SAM" id="SignalP"/>
    </source>
</evidence>
<keyword evidence="4" id="KW-1185">Reference proteome</keyword>
<feature type="compositionally biased region" description="Basic and acidic residues" evidence="1">
    <location>
        <begin position="173"/>
        <end position="190"/>
    </location>
</feature>
<reference evidence="3 4" key="1">
    <citation type="submission" date="2020-04" db="EMBL/GenBank/DDBJ databases">
        <title>Perkinsus olseni comparative genomics.</title>
        <authorList>
            <person name="Bogema D.R."/>
        </authorList>
    </citation>
    <scope>NUCLEOTIDE SEQUENCE [LARGE SCALE GENOMIC DNA]</scope>
    <source>
        <strain evidence="3 4">ATCC PRA-207</strain>
    </source>
</reference>
<dbReference type="AlphaFoldDB" id="A0A7J6RFX1"/>
<feature type="chain" id="PRO_5029452157" evidence="2">
    <location>
        <begin position="21"/>
        <end position="426"/>
    </location>
</feature>
<comment type="caution">
    <text evidence="3">The sequence shown here is derived from an EMBL/GenBank/DDBJ whole genome shotgun (WGS) entry which is preliminary data.</text>
</comment>
<dbReference type="Proteomes" id="UP000553632">
    <property type="component" value="Unassembled WGS sequence"/>
</dbReference>
<organism evidence="3 4">
    <name type="scientific">Perkinsus olseni</name>
    <name type="common">Perkinsus atlanticus</name>
    <dbReference type="NCBI Taxonomy" id="32597"/>
    <lineage>
        <taxon>Eukaryota</taxon>
        <taxon>Sar</taxon>
        <taxon>Alveolata</taxon>
        <taxon>Perkinsozoa</taxon>
        <taxon>Perkinsea</taxon>
        <taxon>Perkinsida</taxon>
        <taxon>Perkinsidae</taxon>
        <taxon>Perkinsus</taxon>
    </lineage>
</organism>
<evidence type="ECO:0000256" key="1">
    <source>
        <dbReference type="SAM" id="MobiDB-lite"/>
    </source>
</evidence>
<sequence length="426" mass="45401">MIHLLLPLSVAVEGITLLAAASAGIHLTPGLYVGKATEVTKACWPGMARIHLLFEPPTVAGRASTLSITQENGRNHYIASGKALAYPTSVFMTDWGSGTGFFINSTHIYPGRKRKPLPLPARIPFYTEDGNLTAFLDAREDENGRVYHVNCPVHLNKITSFISISPVRPKASAETKNGDMVEEVSSRDQKPVVGASRAAAKTQEKAVVDGVVMDDKREIGSGSGSASETGGRDMVNGERQVASGFDAASKEGELVVENVMMLEERGPTSGSSSASEVDAGEVVEDAVVQENAVARGSSPGCPTLEPSPAAARLYSQTRLIPFVKQGATGLARVVVEGAIIVLGKLIRGLQPLGCYYLQGQSEEDITAALAVAEMIIQISPLRMDNIYICINSGMWRIHLGEETVDGLGREVVLPLVDVDDPFDPFD</sequence>
<dbReference type="EMBL" id="JABANO010025827">
    <property type="protein sequence ID" value="KAF4719594.1"/>
    <property type="molecule type" value="Genomic_DNA"/>
</dbReference>
<feature type="region of interest" description="Disordered" evidence="1">
    <location>
        <begin position="173"/>
        <end position="198"/>
    </location>
</feature>
<proteinExistence type="predicted"/>
<accession>A0A7J6RFX1</accession>
<keyword evidence="2" id="KW-0732">Signal</keyword>
<feature type="signal peptide" evidence="2">
    <location>
        <begin position="1"/>
        <end position="20"/>
    </location>
</feature>
<protein>
    <submittedName>
        <fullName evidence="3">Uncharacterized protein</fullName>
    </submittedName>
</protein>
<evidence type="ECO:0000313" key="3">
    <source>
        <dbReference type="EMBL" id="KAF4719594.1"/>
    </source>
</evidence>